<dbReference type="GeneID" id="300269940"/>
<evidence type="ECO:0000313" key="2">
    <source>
        <dbReference type="Proteomes" id="UP000183210"/>
    </source>
</evidence>
<organism evidence="1 2">
    <name type="scientific">Pseudomonas lutea</name>
    <dbReference type="NCBI Taxonomy" id="243924"/>
    <lineage>
        <taxon>Bacteria</taxon>
        <taxon>Pseudomonadati</taxon>
        <taxon>Pseudomonadota</taxon>
        <taxon>Gammaproteobacteria</taxon>
        <taxon>Pseudomonadales</taxon>
        <taxon>Pseudomonadaceae</taxon>
        <taxon>Pseudomonas</taxon>
    </lineage>
</organism>
<dbReference type="AlphaFoldDB" id="A0A9X8MH26"/>
<dbReference type="Proteomes" id="UP000183210">
    <property type="component" value="Unassembled WGS sequence"/>
</dbReference>
<proteinExistence type="predicted"/>
<gene>
    <name evidence="1" type="ORF">SAMN05216409_11849</name>
</gene>
<name>A0A9X8MH26_9PSED</name>
<sequence length="80" mass="9761">MMLKVRRYNKPPRPRIPIEQRKKWRKNRRGQLERHCRCCEKWKPVEAFGFIESAGHYRSLCKPCDSQVQKEYRLRKMAAA</sequence>
<protein>
    <submittedName>
        <fullName evidence="1">Uncharacterized protein</fullName>
    </submittedName>
</protein>
<evidence type="ECO:0000313" key="1">
    <source>
        <dbReference type="EMBL" id="SER36374.1"/>
    </source>
</evidence>
<dbReference type="RefSeq" id="WP_139208923.1">
    <property type="nucleotide sequence ID" value="NZ_FOEV01000018.1"/>
</dbReference>
<accession>A0A9X8MH26</accession>
<dbReference type="EMBL" id="FOEV01000018">
    <property type="protein sequence ID" value="SER36374.1"/>
    <property type="molecule type" value="Genomic_DNA"/>
</dbReference>
<reference evidence="1 2" key="1">
    <citation type="submission" date="2016-10" db="EMBL/GenBank/DDBJ databases">
        <authorList>
            <person name="Varghese N."/>
            <person name="Submissions S."/>
        </authorList>
    </citation>
    <scope>NUCLEOTIDE SEQUENCE [LARGE SCALE GENOMIC DNA]</scope>
    <source>
        <strain evidence="1 2">LMG 21974</strain>
    </source>
</reference>
<comment type="caution">
    <text evidence="1">The sequence shown here is derived from an EMBL/GenBank/DDBJ whole genome shotgun (WGS) entry which is preliminary data.</text>
</comment>